<sequence length="244" mass="28312">MIKTVLEKLFYKEKPQPIPQEIKNSIKGTFGEVRQEFKLEYLPKENYKVINNIIIPNRQATSQIDHLVISNYGIFVIENKNYSGNIYGSEYDKTWTQVMGKYKNKFYNPLLQNYGHIKAIEEIIGINKHIYSVVVFSDRAILRKVEITNQRNIKVINEIDLLNLIKEYKEIVLTNSQVNEIRDKIFESMATVSQSNISHVKNITTQLDSDSCPRCGGKLVERKGQYGDFLGCSNFPKCKYTKKL</sequence>
<feature type="domain" description="NERD" evidence="1">
    <location>
        <begin position="27"/>
        <end position="143"/>
    </location>
</feature>
<organism evidence="2 3">
    <name type="scientific">Paraclostridium sordellii</name>
    <name type="common">Clostridium sordellii</name>
    <dbReference type="NCBI Taxonomy" id="1505"/>
    <lineage>
        <taxon>Bacteria</taxon>
        <taxon>Bacillati</taxon>
        <taxon>Bacillota</taxon>
        <taxon>Clostridia</taxon>
        <taxon>Peptostreptococcales</taxon>
        <taxon>Peptostreptococcaceae</taxon>
        <taxon>Paraclostridium</taxon>
    </lineage>
</organism>
<dbReference type="Gene3D" id="3.30.65.10">
    <property type="entry name" value="Bacterial Topoisomerase I, domain 1"/>
    <property type="match status" value="1"/>
</dbReference>
<dbReference type="GO" id="GO:0006265">
    <property type="term" value="P:DNA topological change"/>
    <property type="evidence" value="ECO:0007669"/>
    <property type="project" value="InterPro"/>
</dbReference>
<dbReference type="GO" id="GO:0003677">
    <property type="term" value="F:DNA binding"/>
    <property type="evidence" value="ECO:0007669"/>
    <property type="project" value="InterPro"/>
</dbReference>
<evidence type="ECO:0000313" key="3">
    <source>
        <dbReference type="Proteomes" id="UP000049127"/>
    </source>
</evidence>
<evidence type="ECO:0000313" key="2">
    <source>
        <dbReference type="EMBL" id="CEQ03001.1"/>
    </source>
</evidence>
<reference evidence="3" key="1">
    <citation type="submission" date="2015-01" db="EMBL/GenBank/DDBJ databases">
        <authorList>
            <person name="Aslett M.A."/>
            <person name="De Silva N."/>
        </authorList>
    </citation>
    <scope>NUCLEOTIDE SEQUENCE [LARGE SCALE GENOMIC DNA]</scope>
    <source>
        <strain evidence="3">R28058</strain>
    </source>
</reference>
<dbReference type="InterPro" id="IPR011528">
    <property type="entry name" value="NERD"/>
</dbReference>
<evidence type="ECO:0000259" key="1">
    <source>
        <dbReference type="PROSITE" id="PS50965"/>
    </source>
</evidence>
<proteinExistence type="predicted"/>
<dbReference type="Pfam" id="PF08378">
    <property type="entry name" value="NERD"/>
    <property type="match status" value="1"/>
</dbReference>
<dbReference type="SUPFAM" id="SSF57783">
    <property type="entry name" value="Zinc beta-ribbon"/>
    <property type="match status" value="1"/>
</dbReference>
<dbReference type="InterPro" id="IPR013498">
    <property type="entry name" value="Topo_IA_Znf"/>
</dbReference>
<dbReference type="PROSITE" id="PS50965">
    <property type="entry name" value="NERD"/>
    <property type="match status" value="1"/>
</dbReference>
<name>A0A0C7QHX5_PARSO</name>
<dbReference type="GO" id="GO:0005694">
    <property type="term" value="C:chromosome"/>
    <property type="evidence" value="ECO:0007669"/>
    <property type="project" value="InterPro"/>
</dbReference>
<gene>
    <name evidence="2" type="ORF">R28058_07341</name>
</gene>
<accession>A0A0C7QHX5</accession>
<dbReference type="Pfam" id="PF01396">
    <property type="entry name" value="Zn_ribbon_Top1"/>
    <property type="match status" value="1"/>
</dbReference>
<dbReference type="Proteomes" id="UP000049127">
    <property type="component" value="Unassembled WGS sequence"/>
</dbReference>
<dbReference type="EMBL" id="CEKZ01000003">
    <property type="protein sequence ID" value="CEQ03001.1"/>
    <property type="molecule type" value="Genomic_DNA"/>
</dbReference>
<protein>
    <submittedName>
        <fullName evidence="2">NERD domain-containing protein</fullName>
    </submittedName>
</protein>
<dbReference type="RefSeq" id="WP_055341524.1">
    <property type="nucleotide sequence ID" value="NZ_CEKZ01000003.1"/>
</dbReference>
<dbReference type="AlphaFoldDB" id="A0A0C7QHX5"/>
<dbReference type="GO" id="GO:0003916">
    <property type="term" value="F:DNA topoisomerase activity"/>
    <property type="evidence" value="ECO:0007669"/>
    <property type="project" value="InterPro"/>
</dbReference>